<dbReference type="EMBL" id="LQIR01000031">
    <property type="protein sequence ID" value="KUI13221.1"/>
    <property type="molecule type" value="Genomic_DNA"/>
</dbReference>
<reference evidence="1 2" key="1">
    <citation type="submission" date="2016-01" db="EMBL/GenBank/DDBJ databases">
        <authorList>
            <consortium name="TB Trials Study Group"/>
            <person name="Sutton G."/>
            <person name="Brinkac L."/>
            <person name="Sanka R."/>
            <person name="Adams M."/>
            <person name="Lau E.L."/>
            <person name="Macaden R."/>
            <person name="Grewal H.M.S."/>
        </authorList>
    </citation>
    <scope>NUCLEOTIDE SEQUENCE [LARGE SCALE GENOMIC DNA]</scope>
    <source>
        <strain evidence="1 2">IS-1744</strain>
    </source>
</reference>
<evidence type="ECO:0000313" key="1">
    <source>
        <dbReference type="EMBL" id="KUI13221.1"/>
    </source>
</evidence>
<gene>
    <name evidence="1" type="ORF">AU192_18150</name>
</gene>
<name>A0A101A4J9_9MYCO</name>
<dbReference type="AlphaFoldDB" id="A0A101A4J9"/>
<proteinExistence type="predicted"/>
<accession>A0A101A4J9</accession>
<evidence type="ECO:0000313" key="2">
    <source>
        <dbReference type="Proteomes" id="UP000053707"/>
    </source>
</evidence>
<keyword evidence="2" id="KW-1185">Reference proteome</keyword>
<protein>
    <recommendedName>
        <fullName evidence="3">Xaa-Pro dipeptidase</fullName>
    </recommendedName>
</protein>
<organism evidence="1 2">
    <name type="scientific">Mycobacterium lehmannii</name>
    <dbReference type="NCBI Taxonomy" id="2048550"/>
    <lineage>
        <taxon>Bacteria</taxon>
        <taxon>Bacillati</taxon>
        <taxon>Actinomycetota</taxon>
        <taxon>Actinomycetes</taxon>
        <taxon>Mycobacteriales</taxon>
        <taxon>Mycobacteriaceae</taxon>
        <taxon>Mycobacterium</taxon>
    </lineage>
</organism>
<evidence type="ECO:0008006" key="3">
    <source>
        <dbReference type="Google" id="ProtNLM"/>
    </source>
</evidence>
<comment type="caution">
    <text evidence="1">The sequence shown here is derived from an EMBL/GenBank/DDBJ whole genome shotgun (WGS) entry which is preliminary data.</text>
</comment>
<dbReference type="RefSeq" id="WP_064398046.1">
    <property type="nucleotide sequence ID" value="NZ_LQIR01000031.1"/>
</dbReference>
<sequence length="107" mass="12307">MNTTLPPGFSHLEHLVPEWAIEDGHARYVKRVSSSMEQIRAFYDEIFPYAEEALAYVDKFDYAEPLPEDVANLRNLLYSLITVSLAVELWNQPRVKHSANTILTRVS</sequence>
<dbReference type="Proteomes" id="UP000053707">
    <property type="component" value="Unassembled WGS sequence"/>
</dbReference>